<dbReference type="SUPFAM" id="SSF53448">
    <property type="entry name" value="Nucleotide-diphospho-sugar transferases"/>
    <property type="match status" value="1"/>
</dbReference>
<dbReference type="SUPFAM" id="SSF48452">
    <property type="entry name" value="TPR-like"/>
    <property type="match status" value="1"/>
</dbReference>
<dbReference type="Pfam" id="PF00535">
    <property type="entry name" value="Glycos_transf_2"/>
    <property type="match status" value="1"/>
</dbReference>
<dbReference type="PANTHER" id="PTHR43630:SF2">
    <property type="entry name" value="GLYCOSYLTRANSFERASE"/>
    <property type="match status" value="1"/>
</dbReference>
<feature type="domain" description="Glycosyltransferase 2-like" evidence="1">
    <location>
        <begin position="115"/>
        <end position="203"/>
    </location>
</feature>
<dbReference type="EMBL" id="AP023366">
    <property type="protein sequence ID" value="BCJ87762.1"/>
    <property type="molecule type" value="Genomic_DNA"/>
</dbReference>
<dbReference type="GO" id="GO:0016787">
    <property type="term" value="F:hydrolase activity"/>
    <property type="evidence" value="ECO:0007669"/>
    <property type="project" value="UniProtKB-KW"/>
</dbReference>
<dbReference type="KEGG" id="eff:skT53_27470"/>
<proteinExistence type="predicted"/>
<keyword evidence="2" id="KW-0378">Hydrolase</keyword>
<gene>
    <name evidence="2" type="ORF">skT53_27470</name>
</gene>
<sequence length="480" mass="55315">MMGMMDMQDSNTLLQPVQYAIQDHNYLLAERLASDIVRRYPLFEEAWILLGDSLYYQGCGLMAHKVYTRACLFHPQATWIDQKLKSLESVPKGIIKEEVEDLLKVRNKTSVGAAILAKNEESCIGRCLESLVHAVDEILVVDTGSTDRTIEIAKSFPKTTVVHFAWCDDFSAARNFGMSQMESDWVLWVDADKHLHPDDVPLLHYTASLLADYEPHPLLHIMMLNQMGDRISINYGLPRFFPIRGHLRYYGRIHEQLGPIRGNRYTDLGTHDFFVRIRLFHDGYDPQKTNMERKLRRNIELLENMTQDEPDDPTWWLYLGRESLNKGDLDKGIQALRKAEEKAKTFRGFGSLIEVLNLLVSAYLAKGELSEAEKVCDRMVEANPTFPDSYYYLGYIQIQKGRQFYKEVEENLKKSKALFAEYRGLVSPNSDIVKWKADLLLADLYRLSGETDKAKKHYLQVLAACPASYKQRIEKIVSKL</sequence>
<organism evidence="2 3">
    <name type="scientific">Effusibacillus dendaii</name>
    <dbReference type="NCBI Taxonomy" id="2743772"/>
    <lineage>
        <taxon>Bacteria</taxon>
        <taxon>Bacillati</taxon>
        <taxon>Bacillota</taxon>
        <taxon>Bacilli</taxon>
        <taxon>Bacillales</taxon>
        <taxon>Alicyclobacillaceae</taxon>
        <taxon>Effusibacillus</taxon>
    </lineage>
</organism>
<protein>
    <submittedName>
        <fullName evidence="2">Glycosyl hydrolase</fullName>
    </submittedName>
</protein>
<reference evidence="2 3" key="1">
    <citation type="submission" date="2020-08" db="EMBL/GenBank/DDBJ databases">
        <title>Complete Genome Sequence of Effusibacillus dendaii Strain skT53, Isolated from Farmland soil.</title>
        <authorList>
            <person name="Konishi T."/>
            <person name="Kawasaki H."/>
        </authorList>
    </citation>
    <scope>NUCLEOTIDE SEQUENCE [LARGE SCALE GENOMIC DNA]</scope>
    <source>
        <strain evidence="3">skT53</strain>
    </source>
</reference>
<evidence type="ECO:0000259" key="1">
    <source>
        <dbReference type="Pfam" id="PF00535"/>
    </source>
</evidence>
<evidence type="ECO:0000313" key="2">
    <source>
        <dbReference type="EMBL" id="BCJ87762.1"/>
    </source>
</evidence>
<dbReference type="InterPro" id="IPR011990">
    <property type="entry name" value="TPR-like_helical_dom_sf"/>
</dbReference>
<dbReference type="AlphaFoldDB" id="A0A7I8DEP5"/>
<dbReference type="Gene3D" id="1.25.40.10">
    <property type="entry name" value="Tetratricopeptide repeat domain"/>
    <property type="match status" value="1"/>
</dbReference>
<name>A0A7I8DEP5_9BACL</name>
<accession>A0A7I8DEP5</accession>
<dbReference type="InterPro" id="IPR001173">
    <property type="entry name" value="Glyco_trans_2-like"/>
</dbReference>
<dbReference type="Pfam" id="PF13181">
    <property type="entry name" value="TPR_8"/>
    <property type="match status" value="1"/>
</dbReference>
<dbReference type="SMART" id="SM00028">
    <property type="entry name" value="TPR"/>
    <property type="match status" value="4"/>
</dbReference>
<keyword evidence="3" id="KW-1185">Reference proteome</keyword>
<dbReference type="InterPro" id="IPR019734">
    <property type="entry name" value="TPR_rpt"/>
</dbReference>
<dbReference type="PANTHER" id="PTHR43630">
    <property type="entry name" value="POLY-BETA-1,6-N-ACETYL-D-GLUCOSAMINE SYNTHASE"/>
    <property type="match status" value="1"/>
</dbReference>
<dbReference type="CDD" id="cd02511">
    <property type="entry name" value="Beta4Glucosyltransferase"/>
    <property type="match status" value="1"/>
</dbReference>
<dbReference type="InterPro" id="IPR029044">
    <property type="entry name" value="Nucleotide-diphossugar_trans"/>
</dbReference>
<dbReference type="Proteomes" id="UP000593802">
    <property type="component" value="Chromosome"/>
</dbReference>
<evidence type="ECO:0000313" key="3">
    <source>
        <dbReference type="Proteomes" id="UP000593802"/>
    </source>
</evidence>
<dbReference type="Gene3D" id="3.90.550.10">
    <property type="entry name" value="Spore Coat Polysaccharide Biosynthesis Protein SpsA, Chain A"/>
    <property type="match status" value="1"/>
</dbReference>